<dbReference type="InterPro" id="IPR020459">
    <property type="entry name" value="AMP-binding"/>
</dbReference>
<dbReference type="GO" id="GO:0005829">
    <property type="term" value="C:cytosol"/>
    <property type="evidence" value="ECO:0007669"/>
    <property type="project" value="TreeGrafter"/>
</dbReference>
<feature type="domain" description="Acetyl-coenzyme A synthetase N-terminal" evidence="10">
    <location>
        <begin position="39"/>
        <end position="85"/>
    </location>
</feature>
<evidence type="ECO:0000256" key="5">
    <source>
        <dbReference type="ARBA" id="ARBA00022840"/>
    </source>
</evidence>
<comment type="similarity">
    <text evidence="1">Belongs to the ATP-dependent AMP-binding enzyme family.</text>
</comment>
<dbReference type="InterPro" id="IPR025110">
    <property type="entry name" value="AMP-bd_C"/>
</dbReference>
<evidence type="ECO:0000256" key="3">
    <source>
        <dbReference type="ARBA" id="ARBA00022598"/>
    </source>
</evidence>
<dbReference type="PANTHER" id="PTHR24095:SF14">
    <property type="entry name" value="ACETYL-COENZYME A SYNTHETASE 1"/>
    <property type="match status" value="1"/>
</dbReference>
<organism evidence="11">
    <name type="scientific">candidate division WOR-3 bacterium</name>
    <dbReference type="NCBI Taxonomy" id="2052148"/>
    <lineage>
        <taxon>Bacteria</taxon>
        <taxon>Bacteria division WOR-3</taxon>
    </lineage>
</organism>
<feature type="domain" description="AMP-binding enzyme C-terminal" evidence="9">
    <location>
        <begin position="532"/>
        <end position="610"/>
    </location>
</feature>
<dbReference type="GO" id="GO:0003987">
    <property type="term" value="F:acetate-CoA ligase activity"/>
    <property type="evidence" value="ECO:0007669"/>
    <property type="project" value="UniProtKB-UniRule"/>
</dbReference>
<dbReference type="EC" id="6.2.1.1" evidence="2 7"/>
<dbReference type="InterPro" id="IPR011904">
    <property type="entry name" value="Ac_CoA_lig"/>
</dbReference>
<dbReference type="NCBIfam" id="TIGR02188">
    <property type="entry name" value="Ac_CoA_lig_AcsA"/>
    <property type="match status" value="1"/>
</dbReference>
<dbReference type="Pfam" id="PF00501">
    <property type="entry name" value="AMP-binding"/>
    <property type="match status" value="1"/>
</dbReference>
<evidence type="ECO:0000256" key="1">
    <source>
        <dbReference type="ARBA" id="ARBA00006432"/>
    </source>
</evidence>
<dbReference type="InterPro" id="IPR045851">
    <property type="entry name" value="AMP-bd_C_sf"/>
</dbReference>
<protein>
    <recommendedName>
        <fullName evidence="2 7">Acetate--CoA ligase</fullName>
        <ecNumber evidence="2 7">6.2.1.1</ecNumber>
    </recommendedName>
</protein>
<dbReference type="Pfam" id="PF13193">
    <property type="entry name" value="AMP-binding_C"/>
    <property type="match status" value="1"/>
</dbReference>
<evidence type="ECO:0000313" key="11">
    <source>
        <dbReference type="EMBL" id="HGD13394.1"/>
    </source>
</evidence>
<dbReference type="PRINTS" id="PR00154">
    <property type="entry name" value="AMPBINDING"/>
</dbReference>
<dbReference type="FunFam" id="3.40.50.12780:FF:000001">
    <property type="entry name" value="Acetyl-coenzyme A synthetase"/>
    <property type="match status" value="1"/>
</dbReference>
<comment type="caution">
    <text evidence="11">The sequence shown here is derived from an EMBL/GenBank/DDBJ whole genome shotgun (WGS) entry which is preliminary data.</text>
</comment>
<evidence type="ECO:0000256" key="2">
    <source>
        <dbReference type="ARBA" id="ARBA00013275"/>
    </source>
</evidence>
<dbReference type="InterPro" id="IPR042099">
    <property type="entry name" value="ANL_N_sf"/>
</dbReference>
<feature type="domain" description="AMP-dependent synthetase/ligase" evidence="8">
    <location>
        <begin position="95"/>
        <end position="466"/>
    </location>
</feature>
<name>A0A7V3PTU4_UNCW3</name>
<dbReference type="Gene3D" id="3.40.50.12780">
    <property type="entry name" value="N-terminal domain of ligase-like"/>
    <property type="match status" value="1"/>
</dbReference>
<dbReference type="GO" id="GO:0019427">
    <property type="term" value="P:acetyl-CoA biosynthetic process from acetate"/>
    <property type="evidence" value="ECO:0007669"/>
    <property type="project" value="UniProtKB-UniRule"/>
</dbReference>
<keyword evidence="5" id="KW-0067">ATP-binding</keyword>
<evidence type="ECO:0000256" key="4">
    <source>
        <dbReference type="ARBA" id="ARBA00022741"/>
    </source>
</evidence>
<proteinExistence type="inferred from homology"/>
<dbReference type="InterPro" id="IPR032387">
    <property type="entry name" value="ACAS_N"/>
</dbReference>
<sequence>MAEEPKFYEPPMELAENSNIMAFMKKHNIRNLDELLERARDLEWYWGEMAKELDWFKPWTKVLDESKAPFYRWFVDGKFNIAHNCVDRHMKTAVKDKIAYIYHSEPGEREIWTYEKLYKEVNKLANALKRLGVKKGDRVTIFLPMIPQLPVAMLACAKIGAIHSVVFSGFSAASLRDRIQDAEAKVLITADGAYRRGKLVTLKANADPALAECPSIEHCIVFKRAGNQVEMKPGRDLWWHELTEKESEECPTEQMDSEDMLYILYTSGTTGKPKGVVHVHGGYAVGTYTTLKFVFDIKPQDIYWCAADIGWVTGHSYIVYAPLMLGATSILYEGAPDYPAPDRWWSIIEQEKVTILYTSPTAIRMFMRFGEEYPAKHNLSSLRLLGSVGEPINPEAWRWYRKNIGGDRLQIMDTWWQTETGSFVISPLPITPLKPGSATRPLPGFSADVVSQEGNPIKPNENGFAVILRPWPAMLRTLYKDPDRYIQAYWSRFPGKYLTGDSCTRDEDGYFWFRGRADEVLNVAGHRLGTAEIESALVAHPAVAEAAVIGIPDEVKGDVPKAYVTLKVGYQPSDALVEELKKWVAQEIGPIARPESIEFRDKLPKTRSGKIMRRLLKAEALGKPVGDISTLDE</sequence>
<dbReference type="Gene3D" id="3.30.300.30">
    <property type="match status" value="1"/>
</dbReference>
<keyword evidence="3 11" id="KW-0436">Ligase</keyword>
<reference evidence="11" key="1">
    <citation type="journal article" date="2020" name="mSystems">
        <title>Genome- and Community-Level Interaction Insights into Carbon Utilization and Element Cycling Functions of Hydrothermarchaeota in Hydrothermal Sediment.</title>
        <authorList>
            <person name="Zhou Z."/>
            <person name="Liu Y."/>
            <person name="Xu W."/>
            <person name="Pan J."/>
            <person name="Luo Z.H."/>
            <person name="Li M."/>
        </authorList>
    </citation>
    <scope>NUCLEOTIDE SEQUENCE [LARGE SCALE GENOMIC DNA]</scope>
    <source>
        <strain evidence="11">SpSt-914</strain>
    </source>
</reference>
<dbReference type="PANTHER" id="PTHR24095">
    <property type="entry name" value="ACETYL-COENZYME A SYNTHETASE"/>
    <property type="match status" value="1"/>
</dbReference>
<evidence type="ECO:0000256" key="6">
    <source>
        <dbReference type="ARBA" id="ARBA00022990"/>
    </source>
</evidence>
<evidence type="ECO:0000259" key="10">
    <source>
        <dbReference type="Pfam" id="PF16177"/>
    </source>
</evidence>
<dbReference type="Pfam" id="PF16177">
    <property type="entry name" value="ACAS_N"/>
    <property type="match status" value="1"/>
</dbReference>
<evidence type="ECO:0000259" key="9">
    <source>
        <dbReference type="Pfam" id="PF13193"/>
    </source>
</evidence>
<dbReference type="SUPFAM" id="SSF56801">
    <property type="entry name" value="Acetyl-CoA synthetase-like"/>
    <property type="match status" value="1"/>
</dbReference>
<dbReference type="InterPro" id="IPR020845">
    <property type="entry name" value="AMP-binding_CS"/>
</dbReference>
<dbReference type="CDD" id="cd05966">
    <property type="entry name" value="ACS"/>
    <property type="match status" value="1"/>
</dbReference>
<dbReference type="AlphaFoldDB" id="A0A7V3PTU4"/>
<dbReference type="NCBIfam" id="NF001208">
    <property type="entry name" value="PRK00174.1"/>
    <property type="match status" value="1"/>
</dbReference>
<evidence type="ECO:0000256" key="7">
    <source>
        <dbReference type="NCBIfam" id="TIGR02188"/>
    </source>
</evidence>
<dbReference type="InterPro" id="IPR000873">
    <property type="entry name" value="AMP-dep_synth/lig_dom"/>
</dbReference>
<keyword evidence="4" id="KW-0547">Nucleotide-binding</keyword>
<dbReference type="EMBL" id="DTMZ01000109">
    <property type="protein sequence ID" value="HGD13394.1"/>
    <property type="molecule type" value="Genomic_DNA"/>
</dbReference>
<accession>A0A7V3PTU4</accession>
<evidence type="ECO:0000259" key="8">
    <source>
        <dbReference type="Pfam" id="PF00501"/>
    </source>
</evidence>
<gene>
    <name evidence="11" type="primary">acs</name>
    <name evidence="11" type="ORF">ENX16_04870</name>
</gene>
<dbReference type="GO" id="GO:0016208">
    <property type="term" value="F:AMP binding"/>
    <property type="evidence" value="ECO:0007669"/>
    <property type="project" value="InterPro"/>
</dbReference>
<keyword evidence="6" id="KW-0007">Acetylation</keyword>
<dbReference type="GO" id="GO:0005524">
    <property type="term" value="F:ATP binding"/>
    <property type="evidence" value="ECO:0007669"/>
    <property type="project" value="UniProtKB-KW"/>
</dbReference>
<dbReference type="PROSITE" id="PS00455">
    <property type="entry name" value="AMP_BINDING"/>
    <property type="match status" value="1"/>
</dbReference>